<keyword evidence="1" id="KW-0812">Transmembrane</keyword>
<keyword evidence="3" id="KW-1185">Reference proteome</keyword>
<dbReference type="EMBL" id="CP000916">
    <property type="protein sequence ID" value="ACM23777.1"/>
    <property type="molecule type" value="Genomic_DNA"/>
</dbReference>
<evidence type="ECO:0000256" key="1">
    <source>
        <dbReference type="SAM" id="Phobius"/>
    </source>
</evidence>
<gene>
    <name evidence="2" type="ordered locus">CTN_1601</name>
</gene>
<name>B9K9Z4_THENN</name>
<accession>B9K9Z4</accession>
<dbReference type="RefSeq" id="WP_015920043.1">
    <property type="nucleotide sequence ID" value="NC_011978.1"/>
</dbReference>
<dbReference type="AlphaFoldDB" id="B9K9Z4"/>
<feature type="transmembrane region" description="Helical" evidence="1">
    <location>
        <begin position="57"/>
        <end position="79"/>
    </location>
</feature>
<feature type="transmembrane region" description="Helical" evidence="1">
    <location>
        <begin position="25"/>
        <end position="45"/>
    </location>
</feature>
<organism evidence="2 3">
    <name type="scientific">Thermotoga neapolitana (strain ATCC 49049 / DSM 4359 / NBRC 107923 / NS-E)</name>
    <dbReference type="NCBI Taxonomy" id="309803"/>
    <lineage>
        <taxon>Bacteria</taxon>
        <taxon>Thermotogati</taxon>
        <taxon>Thermotogota</taxon>
        <taxon>Thermotogae</taxon>
        <taxon>Thermotogales</taxon>
        <taxon>Thermotogaceae</taxon>
        <taxon>Thermotoga</taxon>
    </lineage>
</organism>
<sequence>MITLTLAVAIGEILFVRVLHLDRGFERTLITLMVLPPPFIMPLFISERNQKDMQLVLNTLYLHVLVTFVIFTLLFPILFNF</sequence>
<keyword evidence="1" id="KW-1133">Transmembrane helix</keyword>
<dbReference type="Proteomes" id="UP000000445">
    <property type="component" value="Chromosome"/>
</dbReference>
<protein>
    <recommendedName>
        <fullName evidence="4">Auxin Efflux Carrier</fullName>
    </recommendedName>
</protein>
<keyword evidence="1" id="KW-0472">Membrane</keyword>
<proteinExistence type="predicted"/>
<dbReference type="KEGG" id="tna:CTN_1601"/>
<evidence type="ECO:0000313" key="2">
    <source>
        <dbReference type="EMBL" id="ACM23777.1"/>
    </source>
</evidence>
<evidence type="ECO:0008006" key="4">
    <source>
        <dbReference type="Google" id="ProtNLM"/>
    </source>
</evidence>
<evidence type="ECO:0000313" key="3">
    <source>
        <dbReference type="Proteomes" id="UP000000445"/>
    </source>
</evidence>
<reference evidence="2 3" key="1">
    <citation type="journal article" date="2009" name="Biosci. Biotechnol. Biochem.">
        <title>WeGAS: a web-based microbial genome annotation system.</title>
        <authorList>
            <person name="Lee D."/>
            <person name="Seo H."/>
            <person name="Park C."/>
            <person name="Park K."/>
        </authorList>
    </citation>
    <scope>NUCLEOTIDE SEQUENCE [LARGE SCALE GENOMIC DNA]</scope>
    <source>
        <strain evidence="3">ATCC 49049 / DSM 4359 / NBRC 107923 / NS-E</strain>
    </source>
</reference>
<dbReference type="HOGENOM" id="CLU_2829888_0_0_0"/>